<reference evidence="4 5" key="1">
    <citation type="submission" date="2020-04" db="EMBL/GenBank/DDBJ databases">
        <title>MicrobeNet Type strains.</title>
        <authorList>
            <person name="Nicholson A.C."/>
        </authorList>
    </citation>
    <scope>NUCLEOTIDE SEQUENCE [LARGE SCALE GENOMIC DNA]</scope>
    <source>
        <strain evidence="4 5">DSM 44113</strain>
    </source>
</reference>
<evidence type="ECO:0000313" key="4">
    <source>
        <dbReference type="EMBL" id="NKY19776.1"/>
    </source>
</evidence>
<accession>A0A846X5I6</accession>
<protein>
    <submittedName>
        <fullName evidence="4">Class II aldolase/adducin family protein</fullName>
    </submittedName>
</protein>
<dbReference type="InterPro" id="IPR001303">
    <property type="entry name" value="Aldolase_II/adducin_N"/>
</dbReference>
<evidence type="ECO:0000313" key="5">
    <source>
        <dbReference type="Proteomes" id="UP000582646"/>
    </source>
</evidence>
<dbReference type="SMART" id="SM01007">
    <property type="entry name" value="Aldolase_II"/>
    <property type="match status" value="1"/>
</dbReference>
<gene>
    <name evidence="4" type="ORF">HF999_15535</name>
</gene>
<dbReference type="InterPro" id="IPR050197">
    <property type="entry name" value="Aldolase_class_II_sugar_metab"/>
</dbReference>
<organism evidence="4 5">
    <name type="scientific">Tsukamurella spumae</name>
    <dbReference type="NCBI Taxonomy" id="44753"/>
    <lineage>
        <taxon>Bacteria</taxon>
        <taxon>Bacillati</taxon>
        <taxon>Actinomycetota</taxon>
        <taxon>Actinomycetes</taxon>
        <taxon>Mycobacteriales</taxon>
        <taxon>Tsukamurellaceae</taxon>
        <taxon>Tsukamurella</taxon>
    </lineage>
</organism>
<dbReference type="SUPFAM" id="SSF53639">
    <property type="entry name" value="AraD/HMP-PK domain-like"/>
    <property type="match status" value="1"/>
</dbReference>
<dbReference type="Proteomes" id="UP000582646">
    <property type="component" value="Unassembled WGS sequence"/>
</dbReference>
<comment type="caution">
    <text evidence="4">The sequence shown here is derived from an EMBL/GenBank/DDBJ whole genome shotgun (WGS) entry which is preliminary data.</text>
</comment>
<dbReference type="GO" id="GO:0016832">
    <property type="term" value="F:aldehyde-lyase activity"/>
    <property type="evidence" value="ECO:0007669"/>
    <property type="project" value="TreeGrafter"/>
</dbReference>
<dbReference type="Pfam" id="PF00596">
    <property type="entry name" value="Aldolase_II"/>
    <property type="match status" value="1"/>
</dbReference>
<dbReference type="AlphaFoldDB" id="A0A846X5I6"/>
<keyword evidence="5" id="KW-1185">Reference proteome</keyword>
<evidence type="ECO:0000256" key="2">
    <source>
        <dbReference type="ARBA" id="ARBA00023239"/>
    </source>
</evidence>
<sequence>MTPADLVAETVAAARVVAALGIVGPFGHVSARIDEKRIIITPAAPLASATPDELVTVELDASELPPRAPGEAWIHLGVYHSRADVGGICRAIPESSFAAGAVYDALRPVHGQAALLGPTVPVHPTARLVRDREAGVAVAGTLDQSDAVVLRGNGAVTVGASPGLAVARMHLLDTACRVRLAAGRDAHELDADEIAAWRAAGPPLLQRLWNYLNEYSAAPAAIDRAHQPERTPQ</sequence>
<dbReference type="PANTHER" id="PTHR22789:SF0">
    <property type="entry name" value="3-OXO-TETRONATE 4-PHOSPHATE DECARBOXYLASE-RELATED"/>
    <property type="match status" value="1"/>
</dbReference>
<dbReference type="GO" id="GO:0019323">
    <property type="term" value="P:pentose catabolic process"/>
    <property type="evidence" value="ECO:0007669"/>
    <property type="project" value="TreeGrafter"/>
</dbReference>
<dbReference type="InterPro" id="IPR036409">
    <property type="entry name" value="Aldolase_II/adducin_N_sf"/>
</dbReference>
<dbReference type="Gene3D" id="3.40.225.10">
    <property type="entry name" value="Class II aldolase/adducin N-terminal domain"/>
    <property type="match status" value="1"/>
</dbReference>
<evidence type="ECO:0000259" key="3">
    <source>
        <dbReference type="SMART" id="SM01007"/>
    </source>
</evidence>
<keyword evidence="2" id="KW-0456">Lyase</keyword>
<dbReference type="RefSeq" id="WP_168546765.1">
    <property type="nucleotide sequence ID" value="NZ_BAAAKS010000002.1"/>
</dbReference>
<dbReference type="PANTHER" id="PTHR22789">
    <property type="entry name" value="FUCULOSE PHOSPHATE ALDOLASE"/>
    <property type="match status" value="1"/>
</dbReference>
<name>A0A846X5I6_9ACTN</name>
<keyword evidence="1" id="KW-0479">Metal-binding</keyword>
<dbReference type="EMBL" id="JAAXOQ010000021">
    <property type="protein sequence ID" value="NKY19776.1"/>
    <property type="molecule type" value="Genomic_DNA"/>
</dbReference>
<dbReference type="GO" id="GO:0046872">
    <property type="term" value="F:metal ion binding"/>
    <property type="evidence" value="ECO:0007669"/>
    <property type="project" value="UniProtKB-KW"/>
</dbReference>
<evidence type="ECO:0000256" key="1">
    <source>
        <dbReference type="ARBA" id="ARBA00022723"/>
    </source>
</evidence>
<feature type="domain" description="Class II aldolase/adducin N-terminal" evidence="3">
    <location>
        <begin position="8"/>
        <end position="180"/>
    </location>
</feature>
<dbReference type="GO" id="GO:0005829">
    <property type="term" value="C:cytosol"/>
    <property type="evidence" value="ECO:0007669"/>
    <property type="project" value="TreeGrafter"/>
</dbReference>
<proteinExistence type="predicted"/>